<proteinExistence type="predicted"/>
<evidence type="ECO:0000313" key="2">
    <source>
        <dbReference type="EMBL" id="TDX51803.1"/>
    </source>
</evidence>
<evidence type="ECO:0000313" key="3">
    <source>
        <dbReference type="Proteomes" id="UP000295832"/>
    </source>
</evidence>
<dbReference type="STRING" id="926561.GCA_000379025_02276"/>
<sequence length="162" mass="18649">MKLSLVKFIFNGFPEVLLLLYVSVGLLGLRMSVEEYIKVGIVNLFILAFIREYLDLFGLHTFIGLIIIIFSINYLLEVDIMKIIISMFISFILLFIGETFTFSLMVNSLGVDIEEINNNLKLYFMVVYGAKIPLLITALAIYKFDLKIFNEKASKLNDQRLK</sequence>
<protein>
    <submittedName>
        <fullName evidence="2">Uncharacterized protein</fullName>
    </submittedName>
</protein>
<evidence type="ECO:0000256" key="1">
    <source>
        <dbReference type="SAM" id="Phobius"/>
    </source>
</evidence>
<gene>
    <name evidence="2" type="ORF">C7959_11047</name>
</gene>
<keyword evidence="1" id="KW-0472">Membrane</keyword>
<dbReference type="AlphaFoldDB" id="A0A4V3GYC8"/>
<feature type="transmembrane region" description="Helical" evidence="1">
    <location>
        <begin position="122"/>
        <end position="142"/>
    </location>
</feature>
<dbReference type="RefSeq" id="WP_134116340.1">
    <property type="nucleotide sequence ID" value="NZ_SOEG01000010.1"/>
</dbReference>
<keyword evidence="3" id="KW-1185">Reference proteome</keyword>
<name>A0A4V3GYC8_9FIRM</name>
<reference evidence="2 3" key="1">
    <citation type="submission" date="2019-03" db="EMBL/GenBank/DDBJ databases">
        <title>Subsurface microbial communities from deep shales in Ohio and West Virginia, USA.</title>
        <authorList>
            <person name="Wrighton K."/>
        </authorList>
    </citation>
    <scope>NUCLEOTIDE SEQUENCE [LARGE SCALE GENOMIC DNA]</scope>
    <source>
        <strain evidence="2 3">MSL 6dP</strain>
    </source>
</reference>
<organism evidence="2 3">
    <name type="scientific">Orenia marismortui</name>
    <dbReference type="NCBI Taxonomy" id="46469"/>
    <lineage>
        <taxon>Bacteria</taxon>
        <taxon>Bacillati</taxon>
        <taxon>Bacillota</taxon>
        <taxon>Clostridia</taxon>
        <taxon>Halanaerobiales</taxon>
        <taxon>Halobacteroidaceae</taxon>
        <taxon>Orenia</taxon>
    </lineage>
</organism>
<comment type="caution">
    <text evidence="2">The sequence shown here is derived from an EMBL/GenBank/DDBJ whole genome shotgun (WGS) entry which is preliminary data.</text>
</comment>
<accession>A0A4V3GYC8</accession>
<keyword evidence="1" id="KW-0812">Transmembrane</keyword>
<feature type="transmembrane region" description="Helical" evidence="1">
    <location>
        <begin position="83"/>
        <end position="102"/>
    </location>
</feature>
<dbReference type="Proteomes" id="UP000295832">
    <property type="component" value="Unassembled WGS sequence"/>
</dbReference>
<keyword evidence="1" id="KW-1133">Transmembrane helix</keyword>
<feature type="transmembrane region" description="Helical" evidence="1">
    <location>
        <begin position="12"/>
        <end position="29"/>
    </location>
</feature>
<dbReference type="EMBL" id="SOEG01000010">
    <property type="protein sequence ID" value="TDX51803.1"/>
    <property type="molecule type" value="Genomic_DNA"/>
</dbReference>
<feature type="transmembrane region" description="Helical" evidence="1">
    <location>
        <begin position="57"/>
        <end position="76"/>
    </location>
</feature>